<name>A0A2H3D0H8_ARMGA</name>
<gene>
    <name evidence="1" type="ORF">ARMGADRAFT_460603</name>
</gene>
<keyword evidence="2" id="KW-1185">Reference proteome</keyword>
<accession>A0A2H3D0H8</accession>
<sequence>MTQLKLRVICVLKPYHPSLHSHIALPLPLTAVPPFLQGPHMTPEVFKCLEVWWASKYKDRYNSSFNDLKQLKVWNVFPLYSDSHSFL</sequence>
<proteinExistence type="predicted"/>
<dbReference type="EMBL" id="KZ293678">
    <property type="protein sequence ID" value="PBK87580.1"/>
    <property type="molecule type" value="Genomic_DNA"/>
</dbReference>
<protein>
    <submittedName>
        <fullName evidence="1">Uncharacterized protein</fullName>
    </submittedName>
</protein>
<dbReference type="InParanoid" id="A0A2H3D0H8"/>
<evidence type="ECO:0000313" key="2">
    <source>
        <dbReference type="Proteomes" id="UP000217790"/>
    </source>
</evidence>
<dbReference type="AlphaFoldDB" id="A0A2H3D0H8"/>
<organism evidence="1 2">
    <name type="scientific">Armillaria gallica</name>
    <name type="common">Bulbous honey fungus</name>
    <name type="synonym">Armillaria bulbosa</name>
    <dbReference type="NCBI Taxonomy" id="47427"/>
    <lineage>
        <taxon>Eukaryota</taxon>
        <taxon>Fungi</taxon>
        <taxon>Dikarya</taxon>
        <taxon>Basidiomycota</taxon>
        <taxon>Agaricomycotina</taxon>
        <taxon>Agaricomycetes</taxon>
        <taxon>Agaricomycetidae</taxon>
        <taxon>Agaricales</taxon>
        <taxon>Marasmiineae</taxon>
        <taxon>Physalacriaceae</taxon>
        <taxon>Armillaria</taxon>
    </lineage>
</organism>
<dbReference type="OrthoDB" id="3214033at2759"/>
<evidence type="ECO:0000313" key="1">
    <source>
        <dbReference type="EMBL" id="PBK87580.1"/>
    </source>
</evidence>
<dbReference type="Proteomes" id="UP000217790">
    <property type="component" value="Unassembled WGS sequence"/>
</dbReference>
<reference evidence="2" key="1">
    <citation type="journal article" date="2017" name="Nat. Ecol. Evol.">
        <title>Genome expansion and lineage-specific genetic innovations in the forest pathogenic fungi Armillaria.</title>
        <authorList>
            <person name="Sipos G."/>
            <person name="Prasanna A.N."/>
            <person name="Walter M.C."/>
            <person name="O'Connor E."/>
            <person name="Balint B."/>
            <person name="Krizsan K."/>
            <person name="Kiss B."/>
            <person name="Hess J."/>
            <person name="Varga T."/>
            <person name="Slot J."/>
            <person name="Riley R."/>
            <person name="Boka B."/>
            <person name="Rigling D."/>
            <person name="Barry K."/>
            <person name="Lee J."/>
            <person name="Mihaltcheva S."/>
            <person name="LaButti K."/>
            <person name="Lipzen A."/>
            <person name="Waldron R."/>
            <person name="Moloney N.M."/>
            <person name="Sperisen C."/>
            <person name="Kredics L."/>
            <person name="Vagvoelgyi C."/>
            <person name="Patrignani A."/>
            <person name="Fitzpatrick D."/>
            <person name="Nagy I."/>
            <person name="Doyle S."/>
            <person name="Anderson J.B."/>
            <person name="Grigoriev I.V."/>
            <person name="Gueldener U."/>
            <person name="Muensterkoetter M."/>
            <person name="Nagy L.G."/>
        </authorList>
    </citation>
    <scope>NUCLEOTIDE SEQUENCE [LARGE SCALE GENOMIC DNA]</scope>
    <source>
        <strain evidence="2">Ar21-2</strain>
    </source>
</reference>